<dbReference type="RefSeq" id="WP_200486547.1">
    <property type="nucleotide sequence ID" value="NZ_JAEPIV010000018.1"/>
</dbReference>
<proteinExistence type="predicted"/>
<feature type="transmembrane region" description="Helical" evidence="1">
    <location>
        <begin position="51"/>
        <end position="72"/>
    </location>
</feature>
<sequence>MSGSIHGYVKRNKYAIVTILSLTFLLIATYIEYVSHADQMSSLFLLSSKTWTSLFKELSFALLIALVISIGIEESSRKELNDAVSDHVKDIQRNVFNSTFGRNIPREILAEVEDLVLKADFVRSRHRAIYTLSIKNVRDWDACLPDRKVIVAEATTSYVVRNVSGVPKDFTVKIELEKPPFDDLKKYTSITSVKINDVELTNDEITDGDANAEDTDNFKKFEYTITSIRPGQEVEVVSKFKEIKMMSDVEIWRSLLPSDGMTLTLSLPKEATHWGAHALHREEARLRSSSLESRVHEWSVESGVLPHQGIVFWWRCNGDSPDCLAPSEVRALAVQTGGREIVPAEVG</sequence>
<keyword evidence="1" id="KW-0812">Transmembrane</keyword>
<dbReference type="Proteomes" id="UP000654452">
    <property type="component" value="Unassembled WGS sequence"/>
</dbReference>
<protein>
    <submittedName>
        <fullName evidence="2">Uncharacterized protein</fullName>
    </submittedName>
</protein>
<keyword evidence="3" id="KW-1185">Reference proteome</keyword>
<evidence type="ECO:0000313" key="2">
    <source>
        <dbReference type="EMBL" id="MBK4721905.1"/>
    </source>
</evidence>
<comment type="caution">
    <text evidence="2">The sequence shown here is derived from an EMBL/GenBank/DDBJ whole genome shotgun (WGS) entry which is preliminary data.</text>
</comment>
<gene>
    <name evidence="2" type="ORF">JJL56_23915</name>
</gene>
<keyword evidence="1" id="KW-0472">Membrane</keyword>
<evidence type="ECO:0000256" key="1">
    <source>
        <dbReference type="SAM" id="Phobius"/>
    </source>
</evidence>
<keyword evidence="1" id="KW-1133">Transmembrane helix</keyword>
<feature type="transmembrane region" description="Helical" evidence="1">
    <location>
        <begin position="12"/>
        <end position="31"/>
    </location>
</feature>
<accession>A0ABS1I4J8</accession>
<reference evidence="2 3" key="1">
    <citation type="submission" date="2021-01" db="EMBL/GenBank/DDBJ databases">
        <title>Azospirillum sp. YIM DDC1 draft genome.</title>
        <authorList>
            <person name="Wang Y.-X."/>
        </authorList>
    </citation>
    <scope>NUCLEOTIDE SEQUENCE [LARGE SCALE GENOMIC DNA]</scope>
    <source>
        <strain evidence="2 3">YIM DDC1</strain>
    </source>
</reference>
<organism evidence="2 3">
    <name type="scientific">Azospirillum aestuarii</name>
    <dbReference type="NCBI Taxonomy" id="2802052"/>
    <lineage>
        <taxon>Bacteria</taxon>
        <taxon>Pseudomonadati</taxon>
        <taxon>Pseudomonadota</taxon>
        <taxon>Alphaproteobacteria</taxon>
        <taxon>Rhodospirillales</taxon>
        <taxon>Azospirillaceae</taxon>
        <taxon>Azospirillum</taxon>
    </lineage>
</organism>
<dbReference type="EMBL" id="JAEPIV010000018">
    <property type="protein sequence ID" value="MBK4721905.1"/>
    <property type="molecule type" value="Genomic_DNA"/>
</dbReference>
<evidence type="ECO:0000313" key="3">
    <source>
        <dbReference type="Proteomes" id="UP000654452"/>
    </source>
</evidence>
<name>A0ABS1I4J8_9PROT</name>